<dbReference type="AlphaFoldDB" id="A0A0E9TG95"/>
<reference evidence="1" key="2">
    <citation type="journal article" date="2015" name="Fish Shellfish Immunol.">
        <title>Early steps in the European eel (Anguilla anguilla)-Vibrio vulnificus interaction in the gills: Role of the RtxA13 toxin.</title>
        <authorList>
            <person name="Callol A."/>
            <person name="Pajuelo D."/>
            <person name="Ebbesson L."/>
            <person name="Teles M."/>
            <person name="MacKenzie S."/>
            <person name="Amaro C."/>
        </authorList>
    </citation>
    <scope>NUCLEOTIDE SEQUENCE</scope>
</reference>
<evidence type="ECO:0000313" key="1">
    <source>
        <dbReference type="EMBL" id="JAH52621.1"/>
    </source>
</evidence>
<dbReference type="EMBL" id="GBXM01055956">
    <property type="protein sequence ID" value="JAH52621.1"/>
    <property type="molecule type" value="Transcribed_RNA"/>
</dbReference>
<proteinExistence type="predicted"/>
<sequence>MCLLVLIFYGVPTKICSTGQGI</sequence>
<organism evidence="1">
    <name type="scientific">Anguilla anguilla</name>
    <name type="common">European freshwater eel</name>
    <name type="synonym">Muraena anguilla</name>
    <dbReference type="NCBI Taxonomy" id="7936"/>
    <lineage>
        <taxon>Eukaryota</taxon>
        <taxon>Metazoa</taxon>
        <taxon>Chordata</taxon>
        <taxon>Craniata</taxon>
        <taxon>Vertebrata</taxon>
        <taxon>Euteleostomi</taxon>
        <taxon>Actinopterygii</taxon>
        <taxon>Neopterygii</taxon>
        <taxon>Teleostei</taxon>
        <taxon>Anguilliformes</taxon>
        <taxon>Anguillidae</taxon>
        <taxon>Anguilla</taxon>
    </lineage>
</organism>
<accession>A0A0E9TG95</accession>
<name>A0A0E9TG95_ANGAN</name>
<reference evidence="1" key="1">
    <citation type="submission" date="2014-11" db="EMBL/GenBank/DDBJ databases">
        <authorList>
            <person name="Amaro Gonzalez C."/>
        </authorList>
    </citation>
    <scope>NUCLEOTIDE SEQUENCE</scope>
</reference>
<protein>
    <submittedName>
        <fullName evidence="1">Uncharacterized protein</fullName>
    </submittedName>
</protein>